<keyword evidence="2" id="KW-1185">Reference proteome</keyword>
<gene>
    <name evidence="1" type="ORF">I8J31_18925</name>
</gene>
<dbReference type="AlphaFoldDB" id="A0A934JYU5"/>
<protein>
    <submittedName>
        <fullName evidence="1">Uncharacterized protein</fullName>
    </submittedName>
</protein>
<name>A0A934JYU5_9GAMM</name>
<organism evidence="1 2">
    <name type="scientific">Marinomonas transparens</name>
    <dbReference type="NCBI Taxonomy" id="2795388"/>
    <lineage>
        <taxon>Bacteria</taxon>
        <taxon>Pseudomonadati</taxon>
        <taxon>Pseudomonadota</taxon>
        <taxon>Gammaproteobacteria</taxon>
        <taxon>Oceanospirillales</taxon>
        <taxon>Oceanospirillaceae</taxon>
        <taxon>Marinomonas</taxon>
    </lineage>
</organism>
<dbReference type="Proteomes" id="UP000628710">
    <property type="component" value="Unassembled WGS sequence"/>
</dbReference>
<evidence type="ECO:0000313" key="2">
    <source>
        <dbReference type="Proteomes" id="UP000628710"/>
    </source>
</evidence>
<evidence type="ECO:0000313" key="1">
    <source>
        <dbReference type="EMBL" id="MBJ7539750.1"/>
    </source>
</evidence>
<reference evidence="1" key="1">
    <citation type="submission" date="2020-12" db="EMBL/GenBank/DDBJ databases">
        <title>Marinomonas arctica sp. nov., a psychrotolerant bacterium isolated from the Arctic.</title>
        <authorList>
            <person name="Zhang Y."/>
        </authorList>
    </citation>
    <scope>NUCLEOTIDE SEQUENCE</scope>
    <source>
        <strain evidence="1">C1424</strain>
    </source>
</reference>
<comment type="caution">
    <text evidence="1">The sequence shown here is derived from an EMBL/GenBank/DDBJ whole genome shotgun (WGS) entry which is preliminary data.</text>
</comment>
<sequence>MRRYFISQYPTFGSYANPTKWKIEQSPYFYWWLALTLNCDYVALCENPSANRFKTKKKLLKVYEDFGDVRYEGDRYVAFAKWWNAKLANGETKGAYLFAEPLTEMKVELVEDVATAERLIADEDELLIRVSKGMKRTHIDKTLNRLFKKHIEFEKGRQTRNPNRSNARYSLSKSIAIDSLQTAFALYDLIEQAEANGEKVNNYALAKQVGIEVEQRNTEEEWDIAYKRRVVSVAVSRKKKVAVDAIKSVVNGVFPS</sequence>
<dbReference type="RefSeq" id="WP_199470145.1">
    <property type="nucleotide sequence ID" value="NZ_JAEMNX010000031.1"/>
</dbReference>
<proteinExistence type="predicted"/>
<accession>A0A934JYU5</accession>
<dbReference type="EMBL" id="JAEMNX010000031">
    <property type="protein sequence ID" value="MBJ7539750.1"/>
    <property type="molecule type" value="Genomic_DNA"/>
</dbReference>